<evidence type="ECO:0000313" key="3">
    <source>
        <dbReference type="Proteomes" id="UP000823613"/>
    </source>
</evidence>
<name>A0A9D9GWX2_9BACL</name>
<gene>
    <name evidence="2" type="ORF">IAC58_04325</name>
</gene>
<evidence type="ECO:0000313" key="2">
    <source>
        <dbReference type="EMBL" id="MBO8427759.1"/>
    </source>
</evidence>
<dbReference type="AlphaFoldDB" id="A0A9D9GWX2"/>
<dbReference type="EMBL" id="JADIMY010000086">
    <property type="protein sequence ID" value="MBO8427759.1"/>
    <property type="molecule type" value="Genomic_DNA"/>
</dbReference>
<comment type="caution">
    <text evidence="2">The sequence shown here is derived from an EMBL/GenBank/DDBJ whole genome shotgun (WGS) entry which is preliminary data.</text>
</comment>
<dbReference type="InterPro" id="IPR036736">
    <property type="entry name" value="ACP-like_sf"/>
</dbReference>
<evidence type="ECO:0000259" key="1">
    <source>
        <dbReference type="PROSITE" id="PS50075"/>
    </source>
</evidence>
<dbReference type="Gene3D" id="1.10.1200.10">
    <property type="entry name" value="ACP-like"/>
    <property type="match status" value="1"/>
</dbReference>
<dbReference type="Pfam" id="PF00550">
    <property type="entry name" value="PP-binding"/>
    <property type="match status" value="1"/>
</dbReference>
<dbReference type="SUPFAM" id="SSF47336">
    <property type="entry name" value="ACP-like"/>
    <property type="match status" value="1"/>
</dbReference>
<reference evidence="2" key="1">
    <citation type="submission" date="2020-10" db="EMBL/GenBank/DDBJ databases">
        <authorList>
            <person name="Gilroy R."/>
        </authorList>
    </citation>
    <scope>NUCLEOTIDE SEQUENCE</scope>
    <source>
        <strain evidence="2">11159</strain>
    </source>
</reference>
<accession>A0A9D9GWX2</accession>
<protein>
    <submittedName>
        <fullName evidence="2">Acyl carrier protein</fullName>
    </submittedName>
</protein>
<dbReference type="InterPro" id="IPR009081">
    <property type="entry name" value="PP-bd_ACP"/>
</dbReference>
<reference evidence="2" key="2">
    <citation type="journal article" date="2021" name="PeerJ">
        <title>Extensive microbial diversity within the chicken gut microbiome revealed by metagenomics and culture.</title>
        <authorList>
            <person name="Gilroy R."/>
            <person name="Ravi A."/>
            <person name="Getino M."/>
            <person name="Pursley I."/>
            <person name="Horton D.L."/>
            <person name="Alikhan N.F."/>
            <person name="Baker D."/>
            <person name="Gharbi K."/>
            <person name="Hall N."/>
            <person name="Watson M."/>
            <person name="Adriaenssens E.M."/>
            <person name="Foster-Nyarko E."/>
            <person name="Jarju S."/>
            <person name="Secka A."/>
            <person name="Antonio M."/>
            <person name="Oren A."/>
            <person name="Chaudhuri R.R."/>
            <person name="La Ragione R."/>
            <person name="Hildebrand F."/>
            <person name="Pallen M.J."/>
        </authorList>
    </citation>
    <scope>NUCLEOTIDE SEQUENCE</scope>
    <source>
        <strain evidence="2">11159</strain>
    </source>
</reference>
<organism evidence="2 3">
    <name type="scientific">Candidatus Onthovivens merdipullorum</name>
    <dbReference type="NCBI Taxonomy" id="2840889"/>
    <lineage>
        <taxon>Bacteria</taxon>
        <taxon>Bacillati</taxon>
        <taxon>Bacillota</taxon>
        <taxon>Bacilli</taxon>
        <taxon>Bacillales</taxon>
        <taxon>Candidatus Onthovivens</taxon>
    </lineage>
</organism>
<proteinExistence type="predicted"/>
<dbReference type="Proteomes" id="UP000823613">
    <property type="component" value="Unassembled WGS sequence"/>
</dbReference>
<dbReference type="PROSITE" id="PS50075">
    <property type="entry name" value="CARRIER"/>
    <property type="match status" value="1"/>
</dbReference>
<sequence>MVKYEEIEEKIKEKLNIAEIDENATLASLGLDSLDVVEVILDLEDSYGIKFEPQETQELKNLGDLLRLVKSKLK</sequence>
<feature type="domain" description="Carrier" evidence="1">
    <location>
        <begin position="1"/>
        <end position="73"/>
    </location>
</feature>